<keyword evidence="1" id="KW-1277">Toxin-antitoxin system</keyword>
<dbReference type="PANTHER" id="PTHR33397">
    <property type="entry name" value="UPF0331 PROTEIN YUTE"/>
    <property type="match status" value="1"/>
</dbReference>
<keyword evidence="3" id="KW-0378">Hydrolase</keyword>
<dbReference type="InterPro" id="IPR052379">
    <property type="entry name" value="Type_VII_TA_RNase"/>
</dbReference>
<dbReference type="GO" id="GO:0016787">
    <property type="term" value="F:hydrolase activity"/>
    <property type="evidence" value="ECO:0007669"/>
    <property type="project" value="UniProtKB-KW"/>
</dbReference>
<evidence type="ECO:0000313" key="6">
    <source>
        <dbReference type="Proteomes" id="UP000632828"/>
    </source>
</evidence>
<name>A0A8J6R616_9BACT</name>
<proteinExistence type="inferred from homology"/>
<organism evidence="5 6">
    <name type="scientific">Pelovirga terrestris</name>
    <dbReference type="NCBI Taxonomy" id="2771352"/>
    <lineage>
        <taxon>Bacteria</taxon>
        <taxon>Pseudomonadati</taxon>
        <taxon>Thermodesulfobacteriota</taxon>
        <taxon>Desulfuromonadia</taxon>
        <taxon>Geobacterales</taxon>
        <taxon>Geobacteraceae</taxon>
        <taxon>Pelovirga</taxon>
    </lineage>
</organism>
<dbReference type="GO" id="GO:0004540">
    <property type="term" value="F:RNA nuclease activity"/>
    <property type="evidence" value="ECO:0007669"/>
    <property type="project" value="InterPro"/>
</dbReference>
<dbReference type="Pfam" id="PF01934">
    <property type="entry name" value="HepT-like"/>
    <property type="match status" value="1"/>
</dbReference>
<reference evidence="5" key="1">
    <citation type="submission" date="2020-09" db="EMBL/GenBank/DDBJ databases">
        <title>Pelobacter alkaliphilus sp. nov., a novel anaerobic arsenate-reducing bacterium from terrestrial mud volcano.</title>
        <authorList>
            <person name="Khomyakova M.A."/>
            <person name="Merkel A.Y."/>
            <person name="Slobodkin A.I."/>
        </authorList>
    </citation>
    <scope>NUCLEOTIDE SEQUENCE</scope>
    <source>
        <strain evidence="5">M08fum</strain>
    </source>
</reference>
<sequence>MREEYEADKTLSNQTHLDALILNIERACQAAIDLAMHTVSADHLGMPQSSAESFKLLQQAGKIDTVLASRLGGMTGFRNIAIHQYQDIDPDVIHFIMREGWLDLVSLCMALKLKIKP</sequence>
<comment type="caution">
    <text evidence="5">The sequence shown here is derived from an EMBL/GenBank/DDBJ whole genome shotgun (WGS) entry which is preliminary data.</text>
</comment>
<accession>A0A8J6R616</accession>
<evidence type="ECO:0000256" key="3">
    <source>
        <dbReference type="ARBA" id="ARBA00022801"/>
    </source>
</evidence>
<keyword evidence="2" id="KW-0540">Nuclease</keyword>
<dbReference type="AlphaFoldDB" id="A0A8J6R616"/>
<evidence type="ECO:0000313" key="5">
    <source>
        <dbReference type="EMBL" id="MBD1400899.1"/>
    </source>
</evidence>
<dbReference type="NCBIfam" id="NF047751">
    <property type="entry name" value="HepT_toxin"/>
    <property type="match status" value="1"/>
</dbReference>
<dbReference type="EMBL" id="JACWUN010000010">
    <property type="protein sequence ID" value="MBD1400899.1"/>
    <property type="molecule type" value="Genomic_DNA"/>
</dbReference>
<dbReference type="Proteomes" id="UP000632828">
    <property type="component" value="Unassembled WGS sequence"/>
</dbReference>
<protein>
    <submittedName>
        <fullName evidence="5">DUF86 domain-containing protein</fullName>
    </submittedName>
</protein>
<evidence type="ECO:0000256" key="1">
    <source>
        <dbReference type="ARBA" id="ARBA00022649"/>
    </source>
</evidence>
<dbReference type="InterPro" id="IPR037038">
    <property type="entry name" value="HepT-like_sf"/>
</dbReference>
<dbReference type="PANTHER" id="PTHR33397:SF3">
    <property type="entry name" value="MRNA NUCLEASE HEPT"/>
    <property type="match status" value="1"/>
</dbReference>
<dbReference type="InterPro" id="IPR008201">
    <property type="entry name" value="HepT-like"/>
</dbReference>
<keyword evidence="6" id="KW-1185">Reference proteome</keyword>
<dbReference type="GO" id="GO:0110001">
    <property type="term" value="C:toxin-antitoxin complex"/>
    <property type="evidence" value="ECO:0007669"/>
    <property type="project" value="InterPro"/>
</dbReference>
<comment type="similarity">
    <text evidence="4">Belongs to the HepT RNase toxin family.</text>
</comment>
<evidence type="ECO:0000256" key="2">
    <source>
        <dbReference type="ARBA" id="ARBA00022722"/>
    </source>
</evidence>
<evidence type="ECO:0000256" key="4">
    <source>
        <dbReference type="ARBA" id="ARBA00024207"/>
    </source>
</evidence>
<dbReference type="Gene3D" id="1.20.120.580">
    <property type="entry name" value="bsu32300-like"/>
    <property type="match status" value="1"/>
</dbReference>
<gene>
    <name evidence="5" type="ORF">ICT70_09465</name>
</gene>